<reference evidence="3 4" key="1">
    <citation type="journal article" date="2018" name="Mol. Biol. Evol.">
        <title>Broad Genomic Sampling Reveals a Smut Pathogenic Ancestry of the Fungal Clade Ustilaginomycotina.</title>
        <authorList>
            <person name="Kijpornyongpan T."/>
            <person name="Mondo S.J."/>
            <person name="Barry K."/>
            <person name="Sandor L."/>
            <person name="Lee J."/>
            <person name="Lipzen A."/>
            <person name="Pangilinan J."/>
            <person name="LaButti K."/>
            <person name="Hainaut M."/>
            <person name="Henrissat B."/>
            <person name="Grigoriev I.V."/>
            <person name="Spatafora J.W."/>
            <person name="Aime M.C."/>
        </authorList>
    </citation>
    <scope>NUCLEOTIDE SEQUENCE [LARGE SCALE GENOMIC DNA]</scope>
    <source>
        <strain evidence="3 4">MCA 5214</strain>
    </source>
</reference>
<protein>
    <submittedName>
        <fullName evidence="3">Uncharacterized protein</fullName>
    </submittedName>
</protein>
<evidence type="ECO:0000256" key="1">
    <source>
        <dbReference type="SAM" id="Coils"/>
    </source>
</evidence>
<feature type="coiled-coil region" evidence="1">
    <location>
        <begin position="191"/>
        <end position="225"/>
    </location>
</feature>
<evidence type="ECO:0000256" key="2">
    <source>
        <dbReference type="SAM" id="MobiDB-lite"/>
    </source>
</evidence>
<evidence type="ECO:0000313" key="3">
    <source>
        <dbReference type="EMBL" id="PWN25305.1"/>
    </source>
</evidence>
<proteinExistence type="predicted"/>
<feature type="region of interest" description="Disordered" evidence="2">
    <location>
        <begin position="479"/>
        <end position="507"/>
    </location>
</feature>
<keyword evidence="4" id="KW-1185">Reference proteome</keyword>
<keyword evidence="1" id="KW-0175">Coiled coil</keyword>
<dbReference type="Proteomes" id="UP000245884">
    <property type="component" value="Unassembled WGS sequence"/>
</dbReference>
<organism evidence="3 4">
    <name type="scientific">Jaminaea rosea</name>
    <dbReference type="NCBI Taxonomy" id="1569628"/>
    <lineage>
        <taxon>Eukaryota</taxon>
        <taxon>Fungi</taxon>
        <taxon>Dikarya</taxon>
        <taxon>Basidiomycota</taxon>
        <taxon>Ustilaginomycotina</taxon>
        <taxon>Exobasidiomycetes</taxon>
        <taxon>Microstromatales</taxon>
        <taxon>Microstromatales incertae sedis</taxon>
        <taxon>Jaminaea</taxon>
    </lineage>
</organism>
<evidence type="ECO:0000313" key="4">
    <source>
        <dbReference type="Proteomes" id="UP000245884"/>
    </source>
</evidence>
<feature type="region of interest" description="Disordered" evidence="2">
    <location>
        <begin position="95"/>
        <end position="118"/>
    </location>
</feature>
<accession>A0A316UQ92</accession>
<feature type="compositionally biased region" description="Low complexity" evidence="2">
    <location>
        <begin position="8"/>
        <end position="23"/>
    </location>
</feature>
<dbReference type="GeneID" id="37031631"/>
<sequence>MAARTALNASQSANKDNNNNNLSQQLAKLQAKFGDCDAQRIANARKLGDVETELRLSHQREAKLKASLDKVRDSAPQQSNRELASKLQELTRLHQEAKEKHRSAMAKMERENDEELKGMRKQLERAQRQLEEQEQAKEEAEERAELVAAQLRATTRAAQEIGERLAHVDEEKRDLAFELQLQRVRQVRSSSQKEDDSRALLLERIEELEQQAARDAQLLEASESAMLRLLKDQDAGEESATISLDVEATPSNLECINADLQAALDLNSARLTQTQQDLSALHASYLSLLSSSKQHESLIARITTLEHSGKCTQEEHAAALANLAETQQRLQSSRNDGSALRSQLAELRTTQRQQLEATKASQQEVALTRTRLAHLEETNADLLAALQHAVPYEERYHSVLSQAKMTVARLQACEEQLASLAEENLALASHENPAQKILYLDGVRRELLEAKARVGELECEVQEEKRRRQGVEGELSALKGLGSSGGAGQSLSASIGGGGRVRRVAAA</sequence>
<feature type="region of interest" description="Disordered" evidence="2">
    <location>
        <begin position="1"/>
        <end position="23"/>
    </location>
</feature>
<gene>
    <name evidence="3" type="ORF">BDZ90DRAFT_72494</name>
</gene>
<dbReference type="EMBL" id="KZ819676">
    <property type="protein sequence ID" value="PWN25305.1"/>
    <property type="molecule type" value="Genomic_DNA"/>
</dbReference>
<dbReference type="STRING" id="1569628.A0A316UQ92"/>
<dbReference type="OrthoDB" id="419631at2759"/>
<dbReference type="AlphaFoldDB" id="A0A316UQ92"/>
<feature type="compositionally biased region" description="Basic and acidic residues" evidence="2">
    <location>
        <begin position="107"/>
        <end position="118"/>
    </location>
</feature>
<feature type="coiled-coil region" evidence="1">
    <location>
        <begin position="403"/>
        <end position="474"/>
    </location>
</feature>
<name>A0A316UQ92_9BASI</name>
<dbReference type="RefSeq" id="XP_025359917.1">
    <property type="nucleotide sequence ID" value="XM_025509808.1"/>
</dbReference>